<keyword evidence="2" id="KW-1185">Reference proteome</keyword>
<reference evidence="1 2" key="1">
    <citation type="submission" date="2021-05" db="EMBL/GenBank/DDBJ databases">
        <title>Direct Submission.</title>
        <authorList>
            <person name="Li K."/>
            <person name="Gao J."/>
        </authorList>
    </citation>
    <scope>NUCLEOTIDE SEQUENCE [LARGE SCALE GENOMIC DNA]</scope>
    <source>
        <strain evidence="1 2">Mg02</strain>
    </source>
</reference>
<gene>
    <name evidence="1" type="ORF">KGD84_13110</name>
</gene>
<evidence type="ECO:0000313" key="2">
    <source>
        <dbReference type="Proteomes" id="UP000676079"/>
    </source>
</evidence>
<dbReference type="EMBL" id="CP074133">
    <property type="protein sequence ID" value="QUX25110.1"/>
    <property type="molecule type" value="Genomic_DNA"/>
</dbReference>
<dbReference type="Proteomes" id="UP000676079">
    <property type="component" value="Chromosome"/>
</dbReference>
<name>A0ABX8BS89_9ACTN</name>
<dbReference type="RefSeq" id="WP_220560608.1">
    <property type="nucleotide sequence ID" value="NZ_CP074133.1"/>
</dbReference>
<organism evidence="1 2">
    <name type="scientific">Nocardiopsis changdeensis</name>
    <dbReference type="NCBI Taxonomy" id="2831969"/>
    <lineage>
        <taxon>Bacteria</taxon>
        <taxon>Bacillati</taxon>
        <taxon>Actinomycetota</taxon>
        <taxon>Actinomycetes</taxon>
        <taxon>Streptosporangiales</taxon>
        <taxon>Nocardiopsidaceae</taxon>
        <taxon>Nocardiopsis</taxon>
    </lineage>
</organism>
<accession>A0ABX8BS89</accession>
<proteinExistence type="predicted"/>
<sequence length="899" mass="96804">MEPPPTMYTHGDAAAAVTDPVRPGPAVFRRAGLPSGVLDTLRFPSTGRAVDEILARRSAVAERGRSAADALHPVIGALPEREPLRPRLVGLRRALYRGRRPTAKEWAPDLADRLPAGPARDIRRWLADLDGLRSAEASLERVLDAEAAERRDLLVGTAADPAFRIGLDVSSPALAAELDKWLGDPARSPRPRTVSTLARYVARAAAKTSPLSAFLTSGPVEWAADGPAVAVHPRQALGVHELAEHGLRERIAELAASRPGLRDEAVLRLNPTAGRDGGTIGYIGPTASQAPCSIPARPAVLDVVALLGAEAAGLPRRELRRRLCGGDAEPAEQVDAFIDHLLKAGLLVRVVPVSRFETMLGDCAAWLDDRRPADPGAGALADDLRELDRTLSTRVPPDRVEPYREHRRRVIGQVRGLAAHAPASDPLGAYLATRTINGLRDSAVTPGPLASCSVPAWEPVLDDLDALRRWLAPFALWLPARLVLTELLGEAVAARGTMPLVRFYRELQKARKATGDIYRELNAWLASPTAMSARESAWESVRRLAGVCDAATAAIAPYPVSGPVPAPTGAPAWPEPVVVGTERLRTAAAGFPAWVPPVRSLDAAVQVVPGDGPGPAVVVNTVMPGFGAVRARIDHLTGPGRLQGPPRFPDLPGGPVYACFSDRFGLSLNDHRQVLPYTLGDAPMRVPGDRDTTLAVDDLVVRVEEETGLLALWSRRLRRPVRVVHTGMMVSLWQYPFSHLLSILSGEVLTPAPAPPVTAAAGLRRDRPRLTAGGLTLVRGARRFPVSEVPVIRPGERSGRYLLRLEEWRRTERLPQRCFLTLWRTSEEGPRPASTKWRKPMYLDFGSWFLVQGLVGVLQRPDAGEVVFTEALPDPLAPGSGPDPHVAELVLGVSGDGRP</sequence>
<protein>
    <submittedName>
        <fullName evidence="1">Lantibiotic dehydratase</fullName>
    </submittedName>
</protein>
<evidence type="ECO:0000313" key="1">
    <source>
        <dbReference type="EMBL" id="QUX25110.1"/>
    </source>
</evidence>